<feature type="compositionally biased region" description="Pro residues" evidence="2">
    <location>
        <begin position="230"/>
        <end position="249"/>
    </location>
</feature>
<keyword evidence="5" id="KW-1185">Reference proteome</keyword>
<dbReference type="GO" id="GO:0003688">
    <property type="term" value="F:DNA replication origin binding"/>
    <property type="evidence" value="ECO:0007669"/>
    <property type="project" value="TreeGrafter"/>
</dbReference>
<dbReference type="InterPro" id="IPR050311">
    <property type="entry name" value="ORC1/CDC6"/>
</dbReference>
<dbReference type="Gene3D" id="3.40.50.300">
    <property type="entry name" value="P-loop containing nucleotide triphosphate hydrolases"/>
    <property type="match status" value="1"/>
</dbReference>
<dbReference type="Pfam" id="PF13191">
    <property type="entry name" value="AAA_16"/>
    <property type="match status" value="1"/>
</dbReference>
<dbReference type="EMBL" id="BRXU01000032">
    <property type="protein sequence ID" value="GLC60095.1"/>
    <property type="molecule type" value="Genomic_DNA"/>
</dbReference>
<comment type="caution">
    <text evidence="4">The sequence shown here is derived from an EMBL/GenBank/DDBJ whole genome shotgun (WGS) entry which is preliminary data.</text>
</comment>
<evidence type="ECO:0000256" key="2">
    <source>
        <dbReference type="SAM" id="MobiDB-lite"/>
    </source>
</evidence>
<dbReference type="GO" id="GO:0033314">
    <property type="term" value="P:mitotic DNA replication checkpoint signaling"/>
    <property type="evidence" value="ECO:0007669"/>
    <property type="project" value="TreeGrafter"/>
</dbReference>
<feature type="compositionally biased region" description="Low complexity" evidence="2">
    <location>
        <begin position="107"/>
        <end position="119"/>
    </location>
</feature>
<feature type="compositionally biased region" description="Low complexity" evidence="2">
    <location>
        <begin position="196"/>
        <end position="229"/>
    </location>
</feature>
<dbReference type="GO" id="GO:0006270">
    <property type="term" value="P:DNA replication initiation"/>
    <property type="evidence" value="ECO:0007669"/>
    <property type="project" value="TreeGrafter"/>
</dbReference>
<dbReference type="OrthoDB" id="1926878at2759"/>
<feature type="compositionally biased region" description="Low complexity" evidence="2">
    <location>
        <begin position="9"/>
        <end position="24"/>
    </location>
</feature>
<feature type="region of interest" description="Disordered" evidence="2">
    <location>
        <begin position="513"/>
        <end position="533"/>
    </location>
</feature>
<dbReference type="GO" id="GO:0005634">
    <property type="term" value="C:nucleus"/>
    <property type="evidence" value="ECO:0007669"/>
    <property type="project" value="TreeGrafter"/>
</dbReference>
<name>A0A9W6BYB1_9CHLO</name>
<feature type="compositionally biased region" description="Basic residues" evidence="2">
    <location>
        <begin position="141"/>
        <end position="151"/>
    </location>
</feature>
<dbReference type="InterPro" id="IPR027417">
    <property type="entry name" value="P-loop_NTPase"/>
</dbReference>
<evidence type="ECO:0000313" key="4">
    <source>
        <dbReference type="EMBL" id="GLC60095.1"/>
    </source>
</evidence>
<gene>
    <name evidence="4" type="primary">PLEST010551</name>
    <name evidence="4" type="ORF">PLESTB_001573500</name>
</gene>
<organism evidence="4 5">
    <name type="scientific">Pleodorina starrii</name>
    <dbReference type="NCBI Taxonomy" id="330485"/>
    <lineage>
        <taxon>Eukaryota</taxon>
        <taxon>Viridiplantae</taxon>
        <taxon>Chlorophyta</taxon>
        <taxon>core chlorophytes</taxon>
        <taxon>Chlorophyceae</taxon>
        <taxon>CS clade</taxon>
        <taxon>Chlamydomonadales</taxon>
        <taxon>Volvocaceae</taxon>
        <taxon>Pleodorina</taxon>
    </lineage>
</organism>
<dbReference type="Gene3D" id="1.10.8.60">
    <property type="match status" value="1"/>
</dbReference>
<feature type="compositionally biased region" description="Low complexity" evidence="2">
    <location>
        <begin position="152"/>
        <end position="172"/>
    </location>
</feature>
<feature type="region of interest" description="Disordered" evidence="2">
    <location>
        <begin position="819"/>
        <end position="839"/>
    </location>
</feature>
<feature type="compositionally biased region" description="Low complexity" evidence="2">
    <location>
        <begin position="35"/>
        <end position="61"/>
    </location>
</feature>
<keyword evidence="1" id="KW-0235">DNA replication</keyword>
<reference evidence="4 5" key="1">
    <citation type="journal article" date="2023" name="Commun. Biol.">
        <title>Reorganization of the ancestral sex-determining regions during the evolution of trioecy in Pleodorina starrii.</title>
        <authorList>
            <person name="Takahashi K."/>
            <person name="Suzuki S."/>
            <person name="Kawai-Toyooka H."/>
            <person name="Yamamoto K."/>
            <person name="Hamaji T."/>
            <person name="Ootsuki R."/>
            <person name="Yamaguchi H."/>
            <person name="Kawachi M."/>
            <person name="Higashiyama T."/>
            <person name="Nozaki H."/>
        </authorList>
    </citation>
    <scope>NUCLEOTIDE SEQUENCE [LARGE SCALE GENOMIC DNA]</scope>
    <source>
        <strain evidence="4 5">NIES-4479</strain>
    </source>
</reference>
<dbReference type="Proteomes" id="UP001165080">
    <property type="component" value="Unassembled WGS sequence"/>
</dbReference>
<dbReference type="AlphaFoldDB" id="A0A9W6BYB1"/>
<feature type="compositionally biased region" description="Pro residues" evidence="2">
    <location>
        <begin position="177"/>
        <end position="195"/>
    </location>
</feature>
<evidence type="ECO:0000313" key="5">
    <source>
        <dbReference type="Proteomes" id="UP001165080"/>
    </source>
</evidence>
<evidence type="ECO:0000256" key="1">
    <source>
        <dbReference type="ARBA" id="ARBA00022705"/>
    </source>
</evidence>
<dbReference type="SUPFAM" id="SSF52540">
    <property type="entry name" value="P-loop containing nucleoside triphosphate hydrolases"/>
    <property type="match status" value="1"/>
</dbReference>
<feature type="domain" description="AAA+ ATPase" evidence="3">
    <location>
        <begin position="396"/>
        <end position="612"/>
    </location>
</feature>
<protein>
    <recommendedName>
        <fullName evidence="3">AAA+ ATPase domain-containing protein</fullName>
    </recommendedName>
</protein>
<dbReference type="PANTHER" id="PTHR10763:SF26">
    <property type="entry name" value="CELL DIVISION CONTROL PROTEIN 6 HOMOLOG"/>
    <property type="match status" value="1"/>
</dbReference>
<evidence type="ECO:0000259" key="3">
    <source>
        <dbReference type="SMART" id="SM00382"/>
    </source>
</evidence>
<dbReference type="SMART" id="SM00382">
    <property type="entry name" value="AAA"/>
    <property type="match status" value="1"/>
</dbReference>
<proteinExistence type="predicted"/>
<dbReference type="InterPro" id="IPR003593">
    <property type="entry name" value="AAA+_ATPase"/>
</dbReference>
<accession>A0A9W6BYB1</accession>
<feature type="region of interest" description="Disordered" evidence="2">
    <location>
        <begin position="1"/>
        <end position="254"/>
    </location>
</feature>
<sequence>MTTTRRKSAAAAAATAATPVATETQELPKGRRTSARVSSAKAQAADAKPAAPDPASKPRASTKGVDETQAKAAGGGKRTREQEDPQPDPQEAAPAKRSRGRPRKSVAAAEPAAQEGTAPPAEPAQPAPKSEAEPQAEPPAKRPRRSGRHSKAATVAAATAVAPTPAPASEPAAGGGSPPPLGAAAVPEPPPPAVPRPALAPADPPAVATHQLQLQPQGGPVAPGAATAAPPSPAPPPVPVPASAPPAAPLSPRAQLPLCPSPQRRALGVLNSAQPTAVTGVVTAAPAMGSPRGIIAPRPVPSSPKAAAGAPAAAVATKPEGALSDSEIIQIRRLLMPGALAGTLASCAAASAAAAAPEGTAAAAIGGGAGATEPAGRAGQFKELYGMVSECCSTGRGSAVYISGLPGTGKTYTVSRLLAALPGLAAAASASTAAVGGVSFCCATLNCMSLDDPAQLYGRLQNELLRAAAAESGKGDLPDVPTPSDTNAAYDSLLAALADLSVVRPAAAARKGAAGKGSRGAKRGRSGGAADAVEQAAPRRRVLVVVLDEVDRLMRRRDGGEELARLFQLPSAPGLAVVLLAVANNLDLTERMMPLLRARGMAPRHMVFTAYSRPQVLAILSAQLGCHPRGRRCFDDAALDMVAKSVSSSSGDLRQALKACRTALDVLLEANRSNPATARASVGIREVHAALQRLSSQGNGQPAVVAKIKGLPPQQQLVLLALATAVGAKAAAAGADGAAATPGGGGFQPGGALFTGSRPKFADAVAFREIGNQGGGGLAAAAAANPGACFDGPTPSKAGRPGGGAAAAATPSVNRVRGVTGPGAATPGSCGGRAAAAPPSRTPASILAGDAGLALSLADVFSQYTALCRQLDIPAMSESAFRTDALPGLDCDGLLRVAEGRTPAATRLSLRAMVRDVQAALADNVMFKRLMGAKAPPPAPQQQQAGVVGAVVGAVRV</sequence>
<dbReference type="PANTHER" id="PTHR10763">
    <property type="entry name" value="CELL DIVISION CONTROL PROTEIN 6-RELATED"/>
    <property type="match status" value="1"/>
</dbReference>
<dbReference type="InterPro" id="IPR041664">
    <property type="entry name" value="AAA_16"/>
</dbReference>